<keyword evidence="1 2" id="KW-0129">CBS domain</keyword>
<dbReference type="InterPro" id="IPR044725">
    <property type="entry name" value="CBSX3_CBS_dom"/>
</dbReference>
<protein>
    <recommendedName>
        <fullName evidence="3">CBS domain-containing protein</fullName>
    </recommendedName>
</protein>
<sequence>MQGLIRGVRSCKEILKIGTQRHSHGKEIFERKNIFSRFGCVTSSPSLPQKGLENLTVADVLMTKGDEKTGSWLWCHSNDTVYDAVKNMAENNIGSLLVLKPGEKHLAGIITERDYLRKVIAEGRSCHYTRVAEIMTDENRLVTVTSDTTILRAMQLMTDHHIRHVPVIDGRIVGMISMVDVVRAVVEQQSGELKQLNDFIRGEYY</sequence>
<dbReference type="SUPFAM" id="SSF54631">
    <property type="entry name" value="CBS-domain pair"/>
    <property type="match status" value="1"/>
</dbReference>
<evidence type="ECO:0000313" key="4">
    <source>
        <dbReference type="EMBL" id="EEF52591.1"/>
    </source>
</evidence>
<dbReference type="InterPro" id="IPR046342">
    <property type="entry name" value="CBS_dom_sf"/>
</dbReference>
<dbReference type="Gene3D" id="3.10.580.10">
    <property type="entry name" value="CBS-domain"/>
    <property type="match status" value="1"/>
</dbReference>
<accession>B9R7W1</accession>
<evidence type="ECO:0000313" key="5">
    <source>
        <dbReference type="Proteomes" id="UP000008311"/>
    </source>
</evidence>
<feature type="domain" description="CBS" evidence="3">
    <location>
        <begin position="62"/>
        <end position="126"/>
    </location>
</feature>
<dbReference type="InterPro" id="IPR051257">
    <property type="entry name" value="Diverse_CBS-Domain"/>
</dbReference>
<dbReference type="Proteomes" id="UP000008311">
    <property type="component" value="Unassembled WGS sequence"/>
</dbReference>
<evidence type="ECO:0000256" key="2">
    <source>
        <dbReference type="PROSITE-ProRule" id="PRU00703"/>
    </source>
</evidence>
<dbReference type="EMBL" id="EQ973772">
    <property type="protein sequence ID" value="EEF52591.1"/>
    <property type="molecule type" value="Genomic_DNA"/>
</dbReference>
<dbReference type="eggNOG" id="ENOG502RYH7">
    <property type="taxonomic scope" value="Eukaryota"/>
</dbReference>
<dbReference type="CDD" id="cd04623">
    <property type="entry name" value="CBS_pair_bac_euk"/>
    <property type="match status" value="1"/>
</dbReference>
<dbReference type="AlphaFoldDB" id="B9R7W1"/>
<proteinExistence type="predicted"/>
<evidence type="ECO:0000259" key="3">
    <source>
        <dbReference type="PROSITE" id="PS51371"/>
    </source>
</evidence>
<gene>
    <name evidence="4" type="ORF">RCOM_1594740</name>
</gene>
<keyword evidence="5" id="KW-1185">Reference proteome</keyword>
<dbReference type="PANTHER" id="PTHR43080:SF12">
    <property type="entry name" value="CYSTATHIONINE BETA-SYNTHASE (CBS) FAMILY PROTEIN"/>
    <property type="match status" value="1"/>
</dbReference>
<dbReference type="Pfam" id="PF00571">
    <property type="entry name" value="CBS"/>
    <property type="match status" value="2"/>
</dbReference>
<evidence type="ECO:0000256" key="1">
    <source>
        <dbReference type="ARBA" id="ARBA00023122"/>
    </source>
</evidence>
<dbReference type="InterPro" id="IPR000644">
    <property type="entry name" value="CBS_dom"/>
</dbReference>
<dbReference type="PROSITE" id="PS51371">
    <property type="entry name" value="CBS"/>
    <property type="match status" value="2"/>
</dbReference>
<dbReference type="STRING" id="3988.B9R7W1"/>
<feature type="domain" description="CBS" evidence="3">
    <location>
        <begin position="135"/>
        <end position="193"/>
    </location>
</feature>
<dbReference type="SMART" id="SM00116">
    <property type="entry name" value="CBS"/>
    <property type="match status" value="2"/>
</dbReference>
<organism evidence="4 5">
    <name type="scientific">Ricinus communis</name>
    <name type="common">Castor bean</name>
    <dbReference type="NCBI Taxonomy" id="3988"/>
    <lineage>
        <taxon>Eukaryota</taxon>
        <taxon>Viridiplantae</taxon>
        <taxon>Streptophyta</taxon>
        <taxon>Embryophyta</taxon>
        <taxon>Tracheophyta</taxon>
        <taxon>Spermatophyta</taxon>
        <taxon>Magnoliopsida</taxon>
        <taxon>eudicotyledons</taxon>
        <taxon>Gunneridae</taxon>
        <taxon>Pentapetalae</taxon>
        <taxon>rosids</taxon>
        <taxon>fabids</taxon>
        <taxon>Malpighiales</taxon>
        <taxon>Euphorbiaceae</taxon>
        <taxon>Acalyphoideae</taxon>
        <taxon>Acalypheae</taxon>
        <taxon>Ricinus</taxon>
    </lineage>
</organism>
<dbReference type="PANTHER" id="PTHR43080">
    <property type="entry name" value="CBS DOMAIN-CONTAINING PROTEIN CBSX3, MITOCHONDRIAL"/>
    <property type="match status" value="1"/>
</dbReference>
<dbReference type="InParanoid" id="B9R7W1"/>
<name>B9R7W1_RICCO</name>
<reference evidence="5" key="1">
    <citation type="journal article" date="2010" name="Nat. Biotechnol.">
        <title>Draft genome sequence of the oilseed species Ricinus communis.</title>
        <authorList>
            <person name="Chan A.P."/>
            <person name="Crabtree J."/>
            <person name="Zhao Q."/>
            <person name="Lorenzi H."/>
            <person name="Orvis J."/>
            <person name="Puiu D."/>
            <person name="Melake-Berhan A."/>
            <person name="Jones K.M."/>
            <person name="Redman J."/>
            <person name="Chen G."/>
            <person name="Cahoon E.B."/>
            <person name="Gedil M."/>
            <person name="Stanke M."/>
            <person name="Haas B.J."/>
            <person name="Wortman J.R."/>
            <person name="Fraser-Liggett C.M."/>
            <person name="Ravel J."/>
            <person name="Rabinowicz P.D."/>
        </authorList>
    </citation>
    <scope>NUCLEOTIDE SEQUENCE [LARGE SCALE GENOMIC DNA]</scope>
    <source>
        <strain evidence="5">cv. Hale</strain>
    </source>
</reference>